<evidence type="ECO:0000256" key="10">
    <source>
        <dbReference type="SAM" id="Phobius"/>
    </source>
</evidence>
<evidence type="ECO:0000256" key="3">
    <source>
        <dbReference type="ARBA" id="ARBA00022692"/>
    </source>
</evidence>
<dbReference type="PANTHER" id="PTHR11003">
    <property type="entry name" value="POTASSIUM CHANNEL, SUBFAMILY K"/>
    <property type="match status" value="1"/>
</dbReference>
<keyword evidence="7 8" id="KW-0407">Ion channel</keyword>
<dbReference type="OrthoDB" id="297496at2759"/>
<evidence type="ECO:0000256" key="8">
    <source>
        <dbReference type="RuleBase" id="RU003857"/>
    </source>
</evidence>
<feature type="transmembrane region" description="Helical" evidence="10">
    <location>
        <begin position="160"/>
        <end position="183"/>
    </location>
</feature>
<dbReference type="GO" id="GO:0015271">
    <property type="term" value="F:outward rectifier potassium channel activity"/>
    <property type="evidence" value="ECO:0007669"/>
    <property type="project" value="TreeGrafter"/>
</dbReference>
<dbReference type="SUPFAM" id="SSF81324">
    <property type="entry name" value="Voltage-gated potassium channels"/>
    <property type="match status" value="2"/>
</dbReference>
<evidence type="ECO:0000313" key="13">
    <source>
        <dbReference type="Proteomes" id="UP000001307"/>
    </source>
</evidence>
<dbReference type="PANTHER" id="PTHR11003:SF345">
    <property type="entry name" value="TWIK FAMILY OF POTASSIUM CHANNELS PROTEIN 18"/>
    <property type="match status" value="1"/>
</dbReference>
<dbReference type="Gene3D" id="1.10.287.70">
    <property type="match status" value="1"/>
</dbReference>
<feature type="region of interest" description="Disordered" evidence="9">
    <location>
        <begin position="384"/>
        <end position="408"/>
    </location>
</feature>
<feature type="transmembrane region" description="Helical" evidence="10">
    <location>
        <begin position="262"/>
        <end position="285"/>
    </location>
</feature>
<name>E4X825_OIKDI</name>
<evidence type="ECO:0000256" key="2">
    <source>
        <dbReference type="ARBA" id="ARBA00022448"/>
    </source>
</evidence>
<organism evidence="12">
    <name type="scientific">Oikopleura dioica</name>
    <name type="common">Tunicate</name>
    <dbReference type="NCBI Taxonomy" id="34765"/>
    <lineage>
        <taxon>Eukaryota</taxon>
        <taxon>Metazoa</taxon>
        <taxon>Chordata</taxon>
        <taxon>Tunicata</taxon>
        <taxon>Appendicularia</taxon>
        <taxon>Copelata</taxon>
        <taxon>Oikopleuridae</taxon>
        <taxon>Oikopleura</taxon>
    </lineage>
</organism>
<keyword evidence="6 10" id="KW-0472">Membrane</keyword>
<feature type="transmembrane region" description="Helical" evidence="10">
    <location>
        <begin position="132"/>
        <end position="154"/>
    </location>
</feature>
<gene>
    <name evidence="12" type="ORF">GSOID_T00003716001</name>
</gene>
<evidence type="ECO:0000256" key="4">
    <source>
        <dbReference type="ARBA" id="ARBA00022989"/>
    </source>
</evidence>
<feature type="transmembrane region" description="Helical" evidence="10">
    <location>
        <begin position="333"/>
        <end position="355"/>
    </location>
</feature>
<dbReference type="Proteomes" id="UP000001307">
    <property type="component" value="Unassembled WGS sequence"/>
</dbReference>
<keyword evidence="2 8" id="KW-0813">Transport</keyword>
<reference evidence="12" key="1">
    <citation type="journal article" date="2010" name="Science">
        <title>Plasticity of animal genome architecture unmasked by rapid evolution of a pelagic tunicate.</title>
        <authorList>
            <person name="Denoeud F."/>
            <person name="Henriet S."/>
            <person name="Mungpakdee S."/>
            <person name="Aury J.M."/>
            <person name="Da Silva C."/>
            <person name="Brinkmann H."/>
            <person name="Mikhaleva J."/>
            <person name="Olsen L.C."/>
            <person name="Jubin C."/>
            <person name="Canestro C."/>
            <person name="Bouquet J.M."/>
            <person name="Danks G."/>
            <person name="Poulain J."/>
            <person name="Campsteijn C."/>
            <person name="Adamski M."/>
            <person name="Cross I."/>
            <person name="Yadetie F."/>
            <person name="Muffato M."/>
            <person name="Louis A."/>
            <person name="Butcher S."/>
            <person name="Tsagkogeorga G."/>
            <person name="Konrad A."/>
            <person name="Singh S."/>
            <person name="Jensen M.F."/>
            <person name="Cong E.H."/>
            <person name="Eikeseth-Otteraa H."/>
            <person name="Noel B."/>
            <person name="Anthouard V."/>
            <person name="Porcel B.M."/>
            <person name="Kachouri-Lafond R."/>
            <person name="Nishino A."/>
            <person name="Ugolini M."/>
            <person name="Chourrout P."/>
            <person name="Nishida H."/>
            <person name="Aasland R."/>
            <person name="Huzurbazar S."/>
            <person name="Westhof E."/>
            <person name="Delsuc F."/>
            <person name="Lehrach H."/>
            <person name="Reinhardt R."/>
            <person name="Weissenbach J."/>
            <person name="Roy S.W."/>
            <person name="Artiguenave F."/>
            <person name="Postlethwait J.H."/>
            <person name="Manak J.R."/>
            <person name="Thompson E.M."/>
            <person name="Jaillon O."/>
            <person name="Du Pasquier L."/>
            <person name="Boudinot P."/>
            <person name="Liberles D.A."/>
            <person name="Volff J.N."/>
            <person name="Philippe H."/>
            <person name="Lenhard B."/>
            <person name="Roest Crollius H."/>
            <person name="Wincker P."/>
            <person name="Chourrout D."/>
        </authorList>
    </citation>
    <scope>NUCLEOTIDE SEQUENCE [LARGE SCALE GENOMIC DNA]</scope>
</reference>
<dbReference type="InParanoid" id="E4X825"/>
<dbReference type="GO" id="GO:0030322">
    <property type="term" value="P:stabilization of membrane potential"/>
    <property type="evidence" value="ECO:0007669"/>
    <property type="project" value="TreeGrafter"/>
</dbReference>
<dbReference type="EMBL" id="FN653028">
    <property type="protein sequence ID" value="CBY18848.1"/>
    <property type="molecule type" value="Genomic_DNA"/>
</dbReference>
<feature type="domain" description="Potassium channel" evidence="11">
    <location>
        <begin position="213"/>
        <end position="277"/>
    </location>
</feature>
<evidence type="ECO:0000259" key="11">
    <source>
        <dbReference type="Pfam" id="PF07885"/>
    </source>
</evidence>
<evidence type="ECO:0000256" key="5">
    <source>
        <dbReference type="ARBA" id="ARBA00023065"/>
    </source>
</evidence>
<evidence type="ECO:0000256" key="6">
    <source>
        <dbReference type="ARBA" id="ARBA00023136"/>
    </source>
</evidence>
<dbReference type="Pfam" id="PF07885">
    <property type="entry name" value="Ion_trans_2"/>
    <property type="match status" value="2"/>
</dbReference>
<dbReference type="PRINTS" id="PR01333">
    <property type="entry name" value="2POREKCHANEL"/>
</dbReference>
<sequence>MDFGNQYFYDLGLNRKLCKGINRLDELYATASDHSHKDQVTELFKLWAEDDCSEEQYSYVLAQLTSESMNDTTFKVEFSEVYGELIKFAGFESFDDEHFNITGAVFRNLMSRGVGIVTENYFTLIESCAKKWTFHSAFFFAGTVATTIGYGQLVPSTDESRIFCIIFAVIGIPYFAYMTSVISQSINNGLDRLTKKFGVTISRLIYVVGGIFILIIVPVVGFIRIEDWTLVEAIYFSLISLSTIGFGDLVPREEPPQIYAKLFFVIIIPSNTIKTTLLTFSATHINNITACYDTLTNPIPRSSSHIDPSQGDCKPNEYPEAVELGFDVYRVCVFFWILTGLTWLGGIIQMVCSLVSNSRKNISKTSSMTETYLVADAQTKGELPLKPRTAKQASTANQASRSKRKGKQRPRFFYRKQTYSLPVTPVKHESKYNINISQDITYQHLSSQPENYRSIDILADISSEQRRRRYKQPPFRIKM</sequence>
<proteinExistence type="inferred from homology"/>
<dbReference type="InterPro" id="IPR003280">
    <property type="entry name" value="2pore_dom_K_chnl"/>
</dbReference>
<protein>
    <recommendedName>
        <fullName evidence="11">Potassium channel domain-containing protein</fullName>
    </recommendedName>
</protein>
<keyword evidence="5 8" id="KW-0406">Ion transport</keyword>
<comment type="subcellular location">
    <subcellularLocation>
        <location evidence="1">Membrane</location>
        <topology evidence="1">Multi-pass membrane protein</topology>
    </subcellularLocation>
</comment>
<feature type="transmembrane region" description="Helical" evidence="10">
    <location>
        <begin position="229"/>
        <end position="250"/>
    </location>
</feature>
<dbReference type="GO" id="GO:0005886">
    <property type="term" value="C:plasma membrane"/>
    <property type="evidence" value="ECO:0007669"/>
    <property type="project" value="TreeGrafter"/>
</dbReference>
<feature type="domain" description="Potassium channel" evidence="11">
    <location>
        <begin position="121"/>
        <end position="185"/>
    </location>
</feature>
<feature type="compositionally biased region" description="Polar residues" evidence="9">
    <location>
        <begin position="391"/>
        <end position="400"/>
    </location>
</feature>
<evidence type="ECO:0000313" key="12">
    <source>
        <dbReference type="EMBL" id="CBY18848.1"/>
    </source>
</evidence>
<keyword evidence="3 8" id="KW-0812">Transmembrane</keyword>
<comment type="similarity">
    <text evidence="8">Belongs to the two pore domain potassium channel (TC 1.A.1.8) family.</text>
</comment>
<dbReference type="InterPro" id="IPR013099">
    <property type="entry name" value="K_chnl_dom"/>
</dbReference>
<evidence type="ECO:0000256" key="9">
    <source>
        <dbReference type="SAM" id="MobiDB-lite"/>
    </source>
</evidence>
<accession>E4X825</accession>
<evidence type="ECO:0000256" key="1">
    <source>
        <dbReference type="ARBA" id="ARBA00004141"/>
    </source>
</evidence>
<keyword evidence="4 10" id="KW-1133">Transmembrane helix</keyword>
<keyword evidence="13" id="KW-1185">Reference proteome</keyword>
<dbReference type="GO" id="GO:0022841">
    <property type="term" value="F:potassium ion leak channel activity"/>
    <property type="evidence" value="ECO:0007669"/>
    <property type="project" value="TreeGrafter"/>
</dbReference>
<feature type="transmembrane region" description="Helical" evidence="10">
    <location>
        <begin position="204"/>
        <end position="223"/>
    </location>
</feature>
<dbReference type="AlphaFoldDB" id="E4X825"/>
<evidence type="ECO:0000256" key="7">
    <source>
        <dbReference type="ARBA" id="ARBA00023303"/>
    </source>
</evidence>